<feature type="active site" evidence="6">
    <location>
        <position position="399"/>
    </location>
</feature>
<evidence type="ECO:0000313" key="8">
    <source>
        <dbReference type="EMBL" id="UOK72434.1"/>
    </source>
</evidence>
<evidence type="ECO:0000256" key="2">
    <source>
        <dbReference type="ARBA" id="ARBA00022603"/>
    </source>
</evidence>
<dbReference type="EMBL" id="CP083239">
    <property type="protein sequence ID" value="UOK72434.1"/>
    <property type="molecule type" value="Genomic_DNA"/>
</dbReference>
<dbReference type="CDD" id="cd02440">
    <property type="entry name" value="AdoMet_MTases"/>
    <property type="match status" value="1"/>
</dbReference>
<protein>
    <submittedName>
        <fullName evidence="8">Cyclopropane-fatty-acyl-phospholipid synthase family protein</fullName>
    </submittedName>
</protein>
<evidence type="ECO:0000256" key="7">
    <source>
        <dbReference type="SAM" id="MobiDB-lite"/>
    </source>
</evidence>
<evidence type="ECO:0000256" key="5">
    <source>
        <dbReference type="ARBA" id="ARBA00023098"/>
    </source>
</evidence>
<dbReference type="RefSeq" id="WP_244450133.1">
    <property type="nucleotide sequence ID" value="NZ_CP083239.1"/>
</dbReference>
<keyword evidence="3" id="KW-0808">Transferase</keyword>
<dbReference type="PANTHER" id="PTHR43667:SF2">
    <property type="entry name" value="FATTY ACID C-METHYL TRANSFERASE"/>
    <property type="match status" value="1"/>
</dbReference>
<dbReference type="Gene3D" id="3.40.50.150">
    <property type="entry name" value="Vaccinia Virus protein VP39"/>
    <property type="match status" value="1"/>
</dbReference>
<keyword evidence="5" id="KW-0443">Lipid metabolism</keyword>
<evidence type="ECO:0000256" key="3">
    <source>
        <dbReference type="ARBA" id="ARBA00022679"/>
    </source>
</evidence>
<dbReference type="InterPro" id="IPR029063">
    <property type="entry name" value="SAM-dependent_MTases_sf"/>
</dbReference>
<proteinExistence type="inferred from homology"/>
<gene>
    <name evidence="8" type="ORF">K9D25_06960</name>
</gene>
<reference evidence="8" key="1">
    <citation type="submission" date="2021-09" db="EMBL/GenBank/DDBJ databases">
        <title>Network and meta-omics reveal the key degrader and cooperation patterns in an efficient 1,4-dioxane-degrading microbial community.</title>
        <authorList>
            <person name="Dai C."/>
        </authorList>
    </citation>
    <scope>NUCLEOTIDE SEQUENCE</scope>
    <source>
        <strain evidence="8">ZM13</strain>
    </source>
</reference>
<dbReference type="GO" id="GO:0008168">
    <property type="term" value="F:methyltransferase activity"/>
    <property type="evidence" value="ECO:0007669"/>
    <property type="project" value="UniProtKB-KW"/>
</dbReference>
<evidence type="ECO:0000256" key="6">
    <source>
        <dbReference type="PIRSR" id="PIRSR003085-1"/>
    </source>
</evidence>
<dbReference type="GO" id="GO:0008610">
    <property type="term" value="P:lipid biosynthetic process"/>
    <property type="evidence" value="ECO:0007669"/>
    <property type="project" value="InterPro"/>
</dbReference>
<accession>A0A9E6ZVF7</accession>
<name>A0A9E6ZVF7_9HYPH</name>
<keyword evidence="2" id="KW-0489">Methyltransferase</keyword>
<evidence type="ECO:0000256" key="4">
    <source>
        <dbReference type="ARBA" id="ARBA00022691"/>
    </source>
</evidence>
<organism evidence="8 9">
    <name type="scientific">Ancylobacter polymorphus</name>
    <dbReference type="NCBI Taxonomy" id="223390"/>
    <lineage>
        <taxon>Bacteria</taxon>
        <taxon>Pseudomonadati</taxon>
        <taxon>Pseudomonadota</taxon>
        <taxon>Alphaproteobacteria</taxon>
        <taxon>Hyphomicrobiales</taxon>
        <taxon>Xanthobacteraceae</taxon>
        <taxon>Ancylobacter</taxon>
    </lineage>
</organism>
<feature type="region of interest" description="Disordered" evidence="7">
    <location>
        <begin position="1"/>
        <end position="26"/>
    </location>
</feature>
<evidence type="ECO:0000313" key="9">
    <source>
        <dbReference type="Proteomes" id="UP000831684"/>
    </source>
</evidence>
<dbReference type="PIRSF" id="PIRSF003085">
    <property type="entry name" value="CMAS"/>
    <property type="match status" value="1"/>
</dbReference>
<dbReference type="KEGG" id="apol:K9D25_06960"/>
<dbReference type="Pfam" id="PF02353">
    <property type="entry name" value="CMAS"/>
    <property type="match status" value="1"/>
</dbReference>
<dbReference type="GO" id="GO:0032259">
    <property type="term" value="P:methylation"/>
    <property type="evidence" value="ECO:0007669"/>
    <property type="project" value="UniProtKB-KW"/>
</dbReference>
<sequence>MPRDADIFADPSTELSHAHEAPAARAGRTGWREAALARLLAQLAIGTLTVVTPEGRRLMGRGARPGPEATLVLRRWRAVRRLVTGGDIAFSDAFIAGDWSSPDLPALIELAAHNLPVLAGRLDALAPVRLWNRLRHGLRRNSRTGSRRNISFHYDLGNDFYREWLDAGMSYSSAMGVAPGQTLEQAQQERLARIVDMLEVRPGQSVLEIGCGWGALAAALARAGARVTGITLSREQLAYAQATIAADPALDGRTDLRLQDYRDVSARYDRIVSIEMLEAVGEAYWPTYFAKLRSCLNEGGTAVLQVITIAEDRFEAYRRNTDFIQRHIFPGGMLPTKAHIADEAARAGLELVETQCFGLGYAQTLAEWRSRFLDAWPRIEPLGFDEAFRRLWDYYLAYCEGGFRAGAIDVGLYRLKG</sequence>
<dbReference type="InterPro" id="IPR050723">
    <property type="entry name" value="CFA/CMAS"/>
</dbReference>
<evidence type="ECO:0000256" key="1">
    <source>
        <dbReference type="ARBA" id="ARBA00010815"/>
    </source>
</evidence>
<dbReference type="SUPFAM" id="SSF53335">
    <property type="entry name" value="S-adenosyl-L-methionine-dependent methyltransferases"/>
    <property type="match status" value="1"/>
</dbReference>
<dbReference type="InterPro" id="IPR003333">
    <property type="entry name" value="CMAS"/>
</dbReference>
<keyword evidence="4" id="KW-0949">S-adenosyl-L-methionine</keyword>
<comment type="similarity">
    <text evidence="1">Belongs to the CFA/CMAS family.</text>
</comment>
<dbReference type="PANTHER" id="PTHR43667">
    <property type="entry name" value="CYCLOPROPANE-FATTY-ACYL-PHOSPHOLIPID SYNTHASE"/>
    <property type="match status" value="1"/>
</dbReference>
<dbReference type="AlphaFoldDB" id="A0A9E6ZVF7"/>
<dbReference type="Proteomes" id="UP000831684">
    <property type="component" value="Chromosome"/>
</dbReference>